<evidence type="ECO:0000313" key="2">
    <source>
        <dbReference type="EMBL" id="MFC3102465.1"/>
    </source>
</evidence>
<evidence type="ECO:0000313" key="3">
    <source>
        <dbReference type="Proteomes" id="UP001595462"/>
    </source>
</evidence>
<sequence>MARLLGLLFLLGLGWLVVKRLLGPEPVARDKPQPRFEKTVRCARCGVHLPMSLARPDHQGHVCADPDCSGRRGHDTEPDHRR</sequence>
<feature type="compositionally biased region" description="Basic and acidic residues" evidence="1">
    <location>
        <begin position="68"/>
        <end position="82"/>
    </location>
</feature>
<dbReference type="RefSeq" id="WP_380685556.1">
    <property type="nucleotide sequence ID" value="NZ_JBHRSS010000001.1"/>
</dbReference>
<proteinExistence type="predicted"/>
<dbReference type="Proteomes" id="UP001595462">
    <property type="component" value="Unassembled WGS sequence"/>
</dbReference>
<protein>
    <submittedName>
        <fullName evidence="2">Uncharacterized protein</fullName>
    </submittedName>
</protein>
<dbReference type="EMBL" id="JBHRSS010000001">
    <property type="protein sequence ID" value="MFC3102465.1"/>
    <property type="molecule type" value="Genomic_DNA"/>
</dbReference>
<feature type="region of interest" description="Disordered" evidence="1">
    <location>
        <begin position="56"/>
        <end position="82"/>
    </location>
</feature>
<comment type="caution">
    <text evidence="2">The sequence shown here is derived from an EMBL/GenBank/DDBJ whole genome shotgun (WGS) entry which is preliminary data.</text>
</comment>
<reference evidence="3" key="1">
    <citation type="journal article" date="2019" name="Int. J. Syst. Evol. Microbiol.">
        <title>The Global Catalogue of Microorganisms (GCM) 10K type strain sequencing project: providing services to taxonomists for standard genome sequencing and annotation.</title>
        <authorList>
            <consortium name="The Broad Institute Genomics Platform"/>
            <consortium name="The Broad Institute Genome Sequencing Center for Infectious Disease"/>
            <person name="Wu L."/>
            <person name="Ma J."/>
        </authorList>
    </citation>
    <scope>NUCLEOTIDE SEQUENCE [LARGE SCALE GENOMIC DNA]</scope>
    <source>
        <strain evidence="3">KCTC 52640</strain>
    </source>
</reference>
<accession>A0ABV7EM80</accession>
<evidence type="ECO:0000256" key="1">
    <source>
        <dbReference type="SAM" id="MobiDB-lite"/>
    </source>
</evidence>
<keyword evidence="3" id="KW-1185">Reference proteome</keyword>
<name>A0ABV7EM80_9GAMM</name>
<organism evidence="2 3">
    <name type="scientific">Salinisphaera aquimarina</name>
    <dbReference type="NCBI Taxonomy" id="2094031"/>
    <lineage>
        <taxon>Bacteria</taxon>
        <taxon>Pseudomonadati</taxon>
        <taxon>Pseudomonadota</taxon>
        <taxon>Gammaproteobacteria</taxon>
        <taxon>Salinisphaerales</taxon>
        <taxon>Salinisphaeraceae</taxon>
        <taxon>Salinisphaera</taxon>
    </lineage>
</organism>
<gene>
    <name evidence="2" type="ORF">ACFOSU_01005</name>
</gene>